<dbReference type="EMBL" id="OV725080">
    <property type="protein sequence ID" value="CAH1399830.1"/>
    <property type="molecule type" value="Genomic_DNA"/>
</dbReference>
<evidence type="ECO:0000259" key="12">
    <source>
        <dbReference type="Pfam" id="PF20511"/>
    </source>
</evidence>
<dbReference type="CDD" id="cd07011">
    <property type="entry name" value="cupin_PMI_type_I_N"/>
    <property type="match status" value="1"/>
</dbReference>
<keyword evidence="5 11" id="KW-0479">Metal-binding</keyword>
<dbReference type="PIRSF" id="PIRSF001480">
    <property type="entry name" value="Mannose-6-phosphate_isomerase"/>
    <property type="match status" value="1"/>
</dbReference>
<feature type="binding site" evidence="11">
    <location>
        <position position="255"/>
    </location>
    <ligand>
        <name>Zn(2+)</name>
        <dbReference type="ChEBI" id="CHEBI:29105"/>
    </ligand>
</feature>
<dbReference type="PROSITE" id="PS00965">
    <property type="entry name" value="PMI_I_1"/>
    <property type="match status" value="1"/>
</dbReference>
<reference evidence="14" key="1">
    <citation type="submission" date="2022-01" db="EMBL/GenBank/DDBJ databases">
        <authorList>
            <person name="King R."/>
        </authorList>
    </citation>
    <scope>NUCLEOTIDE SEQUENCE</scope>
</reference>
<dbReference type="OrthoDB" id="6605218at2759"/>
<dbReference type="EC" id="5.3.1.8" evidence="4"/>
<comment type="pathway">
    <text evidence="2">Nucleotide-sugar biosynthesis; GDP-alpha-D-mannose biosynthesis; alpha-D-mannose 1-phosphate from D-fructose 6-phosphate: step 1/2.</text>
</comment>
<dbReference type="Pfam" id="PF20511">
    <property type="entry name" value="PMI_typeI_cat"/>
    <property type="match status" value="1"/>
</dbReference>
<dbReference type="InterPro" id="IPR018050">
    <property type="entry name" value="Pmannose_isomerase-type1_CS"/>
</dbReference>
<dbReference type="InterPro" id="IPR011051">
    <property type="entry name" value="RmlC_Cupin_sf"/>
</dbReference>
<dbReference type="InterPro" id="IPR046458">
    <property type="entry name" value="PMI_typeI_hel"/>
</dbReference>
<comment type="similarity">
    <text evidence="3">Belongs to the mannose-6-phosphate isomerase type 1 family.</text>
</comment>
<feature type="binding site" evidence="11">
    <location>
        <position position="99"/>
    </location>
    <ligand>
        <name>Zn(2+)</name>
        <dbReference type="ChEBI" id="CHEBI:29105"/>
    </ligand>
</feature>
<feature type="domain" description="Phosphomannose isomerase type I helical insertion" evidence="13">
    <location>
        <begin position="186"/>
        <end position="236"/>
    </location>
</feature>
<comment type="catalytic activity">
    <reaction evidence="1">
        <text>D-mannose 6-phosphate = D-fructose 6-phosphate</text>
        <dbReference type="Rhea" id="RHEA:12356"/>
        <dbReference type="ChEBI" id="CHEBI:58735"/>
        <dbReference type="ChEBI" id="CHEBI:61527"/>
        <dbReference type="EC" id="5.3.1.8"/>
    </reaction>
</comment>
<dbReference type="InterPro" id="IPR016305">
    <property type="entry name" value="Mannose-6-P_Isomerase"/>
</dbReference>
<feature type="active site" evidence="10">
    <location>
        <position position="274"/>
    </location>
</feature>
<dbReference type="NCBIfam" id="TIGR00218">
    <property type="entry name" value="manA"/>
    <property type="match status" value="1"/>
</dbReference>
<feature type="domain" description="Phosphomannose isomerase type I catalytic" evidence="12">
    <location>
        <begin position="3"/>
        <end position="141"/>
    </location>
</feature>
<evidence type="ECO:0000259" key="13">
    <source>
        <dbReference type="Pfam" id="PF20512"/>
    </source>
</evidence>
<dbReference type="InterPro" id="IPR046457">
    <property type="entry name" value="PMI_typeI_cat"/>
</dbReference>
<dbReference type="InterPro" id="IPR001250">
    <property type="entry name" value="Man6P_Isoase-1"/>
</dbReference>
<evidence type="ECO:0000256" key="3">
    <source>
        <dbReference type="ARBA" id="ARBA00010772"/>
    </source>
</evidence>
<evidence type="ECO:0000256" key="5">
    <source>
        <dbReference type="ARBA" id="ARBA00022723"/>
    </source>
</evidence>
<dbReference type="PANTHER" id="PTHR10309">
    <property type="entry name" value="MANNOSE-6-PHOSPHATE ISOMERASE"/>
    <property type="match status" value="1"/>
</dbReference>
<dbReference type="GO" id="GO:0009298">
    <property type="term" value="P:GDP-mannose biosynthetic process"/>
    <property type="evidence" value="ECO:0007669"/>
    <property type="project" value="InterPro"/>
</dbReference>
<evidence type="ECO:0000256" key="4">
    <source>
        <dbReference type="ARBA" id="ARBA00011956"/>
    </source>
</evidence>
<keyword evidence="7" id="KW-0413">Isomerase</keyword>
<dbReference type="PRINTS" id="PR00714">
    <property type="entry name" value="MAN6PISMRASE"/>
</dbReference>
<evidence type="ECO:0000256" key="8">
    <source>
        <dbReference type="ARBA" id="ARBA00029741"/>
    </source>
</evidence>
<evidence type="ECO:0000256" key="7">
    <source>
        <dbReference type="ARBA" id="ARBA00023235"/>
    </source>
</evidence>
<dbReference type="PANTHER" id="PTHR10309:SF0">
    <property type="entry name" value="MANNOSE-6-PHOSPHATE ISOMERASE"/>
    <property type="match status" value="1"/>
</dbReference>
<dbReference type="InterPro" id="IPR014710">
    <property type="entry name" value="RmlC-like_jellyroll"/>
</dbReference>
<dbReference type="AlphaFoldDB" id="A0A9P0HD94"/>
<gene>
    <name evidence="14" type="ORF">NEZAVI_LOCUS9194</name>
</gene>
<feature type="binding site" evidence="11">
    <location>
        <position position="97"/>
    </location>
    <ligand>
        <name>Zn(2+)</name>
        <dbReference type="ChEBI" id="CHEBI:29105"/>
    </ligand>
</feature>
<dbReference type="GO" id="GO:0008270">
    <property type="term" value="F:zinc ion binding"/>
    <property type="evidence" value="ECO:0007669"/>
    <property type="project" value="InterPro"/>
</dbReference>
<proteinExistence type="inferred from homology"/>
<dbReference type="Gene3D" id="2.60.120.10">
    <property type="entry name" value="Jelly Rolls"/>
    <property type="match status" value="2"/>
</dbReference>
<protein>
    <recommendedName>
        <fullName evidence="4">mannose-6-phosphate isomerase</fullName>
        <ecNumber evidence="4">5.3.1.8</ecNumber>
    </recommendedName>
    <alternativeName>
        <fullName evidence="8">Phosphohexomutase</fullName>
    </alternativeName>
    <alternativeName>
        <fullName evidence="9">Phosphomannose isomerase</fullName>
    </alternativeName>
</protein>
<sequence length="396" mass="44851">MEITGHLQNYEWGKIGKNSLVAQIMCNNTDLKIDDETPYAELWMGIHNNGESLVKDKQQPLSAWLKKNVEPVRLSNTEQLLPFLFKVLSVNKALSIQCHPNKEQALDLFKRMPTIYKDGNHKPEMTIAITEFQVMSGFRPVDEIKTFLKEVPEFEMLLSKDLIDNYLSENKDECMKQILQTWLAKTELDMEPIIKSFLNRLANEDDSAKEKYLFLLIKQLSEWYPNDVGVFMPFFLNYFTLNPGECMFIAAGVPHAYIKGDCVECMSCSDNVVRCGLTPKLKDVNVLLEILDFKSYTVDQLKMVGVPKGSDNVMVFNPPGQEFGLTSVIIQTGETYQSSASKTCSIFIVLSGIGEIGKTKKTLKFGSIFFLLPKETCLIKCTKGGPMVLYFAYGVN</sequence>
<keyword evidence="6 11" id="KW-0862">Zinc</keyword>
<dbReference type="Gene3D" id="1.10.441.10">
    <property type="entry name" value="Phosphomannose Isomerase, domain 2"/>
    <property type="match status" value="1"/>
</dbReference>
<dbReference type="GO" id="GO:0005975">
    <property type="term" value="P:carbohydrate metabolic process"/>
    <property type="evidence" value="ECO:0007669"/>
    <property type="project" value="InterPro"/>
</dbReference>
<evidence type="ECO:0000256" key="9">
    <source>
        <dbReference type="ARBA" id="ARBA00030762"/>
    </source>
</evidence>
<dbReference type="Pfam" id="PF20512">
    <property type="entry name" value="PMI_typeI_hel"/>
    <property type="match status" value="1"/>
</dbReference>
<name>A0A9P0HD94_NEZVI</name>
<evidence type="ECO:0000256" key="1">
    <source>
        <dbReference type="ARBA" id="ARBA00000757"/>
    </source>
</evidence>
<evidence type="ECO:0000256" key="11">
    <source>
        <dbReference type="PIRSR" id="PIRSR001480-2"/>
    </source>
</evidence>
<evidence type="ECO:0000256" key="2">
    <source>
        <dbReference type="ARBA" id="ARBA00004666"/>
    </source>
</evidence>
<accession>A0A9P0HD94</accession>
<dbReference type="GO" id="GO:0005829">
    <property type="term" value="C:cytosol"/>
    <property type="evidence" value="ECO:0007669"/>
    <property type="project" value="TreeGrafter"/>
</dbReference>
<evidence type="ECO:0000256" key="10">
    <source>
        <dbReference type="PIRSR" id="PIRSR001480-1"/>
    </source>
</evidence>
<dbReference type="SUPFAM" id="SSF51182">
    <property type="entry name" value="RmlC-like cupins"/>
    <property type="match status" value="1"/>
</dbReference>
<keyword evidence="15" id="KW-1185">Reference proteome</keyword>
<dbReference type="Proteomes" id="UP001152798">
    <property type="component" value="Chromosome 4"/>
</dbReference>
<feature type="binding site" evidence="11">
    <location>
        <position position="124"/>
    </location>
    <ligand>
        <name>Zn(2+)</name>
        <dbReference type="ChEBI" id="CHEBI:29105"/>
    </ligand>
</feature>
<comment type="cofactor">
    <cofactor evidence="11">
        <name>Zn(2+)</name>
        <dbReference type="ChEBI" id="CHEBI:29105"/>
    </cofactor>
    <text evidence="11">Binds 1 zinc ion per subunit.</text>
</comment>
<evidence type="ECO:0000313" key="15">
    <source>
        <dbReference type="Proteomes" id="UP001152798"/>
    </source>
</evidence>
<evidence type="ECO:0000256" key="6">
    <source>
        <dbReference type="ARBA" id="ARBA00022833"/>
    </source>
</evidence>
<organism evidence="14 15">
    <name type="scientific">Nezara viridula</name>
    <name type="common">Southern green stink bug</name>
    <name type="synonym">Cimex viridulus</name>
    <dbReference type="NCBI Taxonomy" id="85310"/>
    <lineage>
        <taxon>Eukaryota</taxon>
        <taxon>Metazoa</taxon>
        <taxon>Ecdysozoa</taxon>
        <taxon>Arthropoda</taxon>
        <taxon>Hexapoda</taxon>
        <taxon>Insecta</taxon>
        <taxon>Pterygota</taxon>
        <taxon>Neoptera</taxon>
        <taxon>Paraneoptera</taxon>
        <taxon>Hemiptera</taxon>
        <taxon>Heteroptera</taxon>
        <taxon>Panheteroptera</taxon>
        <taxon>Pentatomomorpha</taxon>
        <taxon>Pentatomoidea</taxon>
        <taxon>Pentatomidae</taxon>
        <taxon>Pentatominae</taxon>
        <taxon>Nezara</taxon>
    </lineage>
</organism>
<evidence type="ECO:0000313" key="14">
    <source>
        <dbReference type="EMBL" id="CAH1399830.1"/>
    </source>
</evidence>
<dbReference type="GO" id="GO:0004476">
    <property type="term" value="F:mannose-6-phosphate isomerase activity"/>
    <property type="evidence" value="ECO:0007669"/>
    <property type="project" value="UniProtKB-EC"/>
</dbReference>